<accession>A0A0G1VG46</accession>
<evidence type="ECO:0008006" key="3">
    <source>
        <dbReference type="Google" id="ProtNLM"/>
    </source>
</evidence>
<proteinExistence type="predicted"/>
<protein>
    <recommendedName>
        <fullName evidence="3">Transcriptional modulator of MazE/toxin, MazF</fullName>
    </recommendedName>
</protein>
<dbReference type="Gene3D" id="2.30.30.110">
    <property type="match status" value="1"/>
</dbReference>
<reference evidence="1 2" key="1">
    <citation type="journal article" date="2015" name="Nature">
        <title>rRNA introns, odd ribosomes, and small enigmatic genomes across a large radiation of phyla.</title>
        <authorList>
            <person name="Brown C.T."/>
            <person name="Hug L.A."/>
            <person name="Thomas B.C."/>
            <person name="Sharon I."/>
            <person name="Castelle C.J."/>
            <person name="Singh A."/>
            <person name="Wilkins M.J."/>
            <person name="Williams K.H."/>
            <person name="Banfield J.F."/>
        </authorList>
    </citation>
    <scope>NUCLEOTIDE SEQUENCE [LARGE SCALE GENOMIC DNA]</scope>
</reference>
<dbReference type="GO" id="GO:0003677">
    <property type="term" value="F:DNA binding"/>
    <property type="evidence" value="ECO:0007669"/>
    <property type="project" value="InterPro"/>
</dbReference>
<comment type="caution">
    <text evidence="1">The sequence shown here is derived from an EMBL/GenBank/DDBJ whole genome shotgun (WGS) entry which is preliminary data.</text>
</comment>
<gene>
    <name evidence="1" type="ORF">UY39_C0068G0013</name>
</gene>
<evidence type="ECO:0000313" key="1">
    <source>
        <dbReference type="EMBL" id="KKW05265.1"/>
    </source>
</evidence>
<dbReference type="InterPro" id="IPR011067">
    <property type="entry name" value="Plasmid_toxin/cell-grow_inhib"/>
</dbReference>
<dbReference type="SUPFAM" id="SSF50118">
    <property type="entry name" value="Cell growth inhibitor/plasmid maintenance toxic component"/>
    <property type="match status" value="1"/>
</dbReference>
<name>A0A0G1VG46_9BACT</name>
<dbReference type="Proteomes" id="UP000034589">
    <property type="component" value="Unassembled WGS sequence"/>
</dbReference>
<organism evidence="1 2">
    <name type="scientific">Candidatus Kaiserbacteria bacterium GW2011_GWC2_49_12</name>
    <dbReference type="NCBI Taxonomy" id="1618675"/>
    <lineage>
        <taxon>Bacteria</taxon>
        <taxon>Candidatus Kaiseribacteriota</taxon>
    </lineage>
</organism>
<sequence length="110" mass="11890">MERKSIEKGDITLVVFPFTDLSSEKRRPALVVGASEEHVVVAFITTRSTGPLQWHASLSSSDESGLMSHSTVRCDKILSIDTKLISGAIGAASPATVKKVDAKLRRLLKL</sequence>
<dbReference type="Pfam" id="PF02452">
    <property type="entry name" value="PemK_toxin"/>
    <property type="match status" value="1"/>
</dbReference>
<evidence type="ECO:0000313" key="2">
    <source>
        <dbReference type="Proteomes" id="UP000034589"/>
    </source>
</evidence>
<dbReference type="InterPro" id="IPR003477">
    <property type="entry name" value="PemK-like"/>
</dbReference>
<dbReference type="AlphaFoldDB" id="A0A0G1VG46"/>
<dbReference type="EMBL" id="LCPV01000068">
    <property type="protein sequence ID" value="KKW05265.1"/>
    <property type="molecule type" value="Genomic_DNA"/>
</dbReference>